<organism evidence="9 10">
    <name type="scientific">Rotaria sordida</name>
    <dbReference type="NCBI Taxonomy" id="392033"/>
    <lineage>
        <taxon>Eukaryota</taxon>
        <taxon>Metazoa</taxon>
        <taxon>Spiralia</taxon>
        <taxon>Gnathifera</taxon>
        <taxon>Rotifera</taxon>
        <taxon>Eurotatoria</taxon>
        <taxon>Bdelloidea</taxon>
        <taxon>Philodinida</taxon>
        <taxon>Philodinidae</taxon>
        <taxon>Rotaria</taxon>
    </lineage>
</organism>
<keyword evidence="5" id="KW-0808">Transferase</keyword>
<evidence type="ECO:0000256" key="5">
    <source>
        <dbReference type="ARBA" id="ARBA00022679"/>
    </source>
</evidence>
<evidence type="ECO:0000256" key="3">
    <source>
        <dbReference type="ARBA" id="ARBA00022656"/>
    </source>
</evidence>
<gene>
    <name evidence="9" type="ORF">JXQ802_LOCUS43861</name>
    <name evidence="8" type="ORF">PYM288_LOCUS28580</name>
</gene>
<dbReference type="Proteomes" id="UP000663870">
    <property type="component" value="Unassembled WGS sequence"/>
</dbReference>
<dbReference type="GO" id="GO:0003950">
    <property type="term" value="F:NAD+ poly-ADP-ribosyltransferase activity"/>
    <property type="evidence" value="ECO:0007669"/>
    <property type="project" value="TreeGrafter"/>
</dbReference>
<keyword evidence="2" id="KW-0964">Secreted</keyword>
<evidence type="ECO:0000256" key="7">
    <source>
        <dbReference type="ARBA" id="ARBA00023026"/>
    </source>
</evidence>
<name>A0A815X830_9BILA</name>
<keyword evidence="3" id="KW-0800">Toxin</keyword>
<dbReference type="GO" id="GO:0090729">
    <property type="term" value="F:toxin activity"/>
    <property type="evidence" value="ECO:0007669"/>
    <property type="project" value="UniProtKB-KW"/>
</dbReference>
<dbReference type="GO" id="GO:0016779">
    <property type="term" value="F:nucleotidyltransferase activity"/>
    <property type="evidence" value="ECO:0007669"/>
    <property type="project" value="UniProtKB-KW"/>
</dbReference>
<dbReference type="EMBL" id="CAJNOH010002136">
    <property type="protein sequence ID" value="CAF1274980.1"/>
    <property type="molecule type" value="Genomic_DNA"/>
</dbReference>
<dbReference type="InterPro" id="IPR005502">
    <property type="entry name" value="Ribosyl_crysJ1"/>
</dbReference>
<comment type="subcellular location">
    <subcellularLocation>
        <location evidence="1">Secreted</location>
    </subcellularLocation>
</comment>
<sequence>MSDHGLLQNFNCYCSSDGAADNGALMRLAPVPLFFYRHPIIAVEYSGISARITHGDRKAYDACRYYGALIIAALHGETKDSLLNVQSSSATSKNVDEPAHTHRFSDIASEPRRMLSPIQGYENKPLVSLEEVIRPLISLVPDVEQMVWIALENCKNPKDGLTTDESASIMLYTMEWQPYEKSFYVILNAALRAANREYLKPWFSYLRLIIHALQKLPSTHHVVYRGVKSDFSTEYSRGSKVIWWGFSSCTVSIETLNNERFLGKEGARTFFSIECESGKNIRSHSYYAEEDEVLLLPARYFEVIGCLNQDNGLHIIQLRETQPKFPLIKFNTS</sequence>
<evidence type="ECO:0000313" key="8">
    <source>
        <dbReference type="EMBL" id="CAF1274980.1"/>
    </source>
</evidence>
<dbReference type="PANTHER" id="PTHR10339">
    <property type="entry name" value="ADP-RIBOSYLTRANSFERASE"/>
    <property type="match status" value="1"/>
</dbReference>
<evidence type="ECO:0000256" key="4">
    <source>
        <dbReference type="ARBA" id="ARBA00022676"/>
    </source>
</evidence>
<dbReference type="Gene3D" id="3.90.176.10">
    <property type="entry name" value="Toxin ADP-ribosyltransferase, Chain A, domain 1"/>
    <property type="match status" value="1"/>
</dbReference>
<evidence type="ECO:0000256" key="2">
    <source>
        <dbReference type="ARBA" id="ARBA00022525"/>
    </source>
</evidence>
<evidence type="ECO:0000313" key="10">
    <source>
        <dbReference type="Proteomes" id="UP000663870"/>
    </source>
</evidence>
<accession>A0A815X830</accession>
<keyword evidence="4" id="KW-0328">Glycosyltransferase</keyword>
<dbReference type="Gene3D" id="1.10.4080.10">
    <property type="entry name" value="ADP-ribosylation/Crystallin J1"/>
    <property type="match status" value="1"/>
</dbReference>
<dbReference type="InterPro" id="IPR036705">
    <property type="entry name" value="Ribosyl_crysJ1_sf"/>
</dbReference>
<evidence type="ECO:0008006" key="11">
    <source>
        <dbReference type="Google" id="ProtNLM"/>
    </source>
</evidence>
<proteinExistence type="predicted"/>
<evidence type="ECO:0000313" key="9">
    <source>
        <dbReference type="EMBL" id="CAF1554147.1"/>
    </source>
</evidence>
<dbReference type="InterPro" id="IPR050999">
    <property type="entry name" value="ADP-ribosyltransferase_ARG"/>
</dbReference>
<dbReference type="PANTHER" id="PTHR10339:SF25">
    <property type="entry name" value="SECRETED EXOENZYME S"/>
    <property type="match status" value="1"/>
</dbReference>
<dbReference type="PROSITE" id="PS51996">
    <property type="entry name" value="TR_MART"/>
    <property type="match status" value="1"/>
</dbReference>
<dbReference type="SUPFAM" id="SSF101478">
    <property type="entry name" value="ADP-ribosylglycohydrolase"/>
    <property type="match status" value="1"/>
</dbReference>
<dbReference type="Proteomes" id="UP000663854">
    <property type="component" value="Unassembled WGS sequence"/>
</dbReference>
<dbReference type="EMBL" id="CAJNOL010003255">
    <property type="protein sequence ID" value="CAF1554147.1"/>
    <property type="molecule type" value="Genomic_DNA"/>
</dbReference>
<protein>
    <recommendedName>
        <fullName evidence="11">Mono(ADP-ribosyl)transferase</fullName>
    </recommendedName>
</protein>
<comment type="caution">
    <text evidence="9">The sequence shown here is derived from an EMBL/GenBank/DDBJ whole genome shotgun (WGS) entry which is preliminary data.</text>
</comment>
<dbReference type="Pfam" id="PF03747">
    <property type="entry name" value="ADP_ribosyl_GH"/>
    <property type="match status" value="1"/>
</dbReference>
<dbReference type="GO" id="GO:0106274">
    <property type="term" value="F:NAD+-protein-arginine ADP-ribosyltransferase activity"/>
    <property type="evidence" value="ECO:0007669"/>
    <property type="project" value="UniProtKB-EC"/>
</dbReference>
<evidence type="ECO:0000256" key="1">
    <source>
        <dbReference type="ARBA" id="ARBA00004613"/>
    </source>
</evidence>
<dbReference type="AlphaFoldDB" id="A0A815X830"/>
<keyword evidence="6" id="KW-0548">Nucleotidyltransferase</keyword>
<reference evidence="9" key="1">
    <citation type="submission" date="2021-02" db="EMBL/GenBank/DDBJ databases">
        <authorList>
            <person name="Nowell W R."/>
        </authorList>
    </citation>
    <scope>NUCLEOTIDE SEQUENCE</scope>
</reference>
<evidence type="ECO:0000256" key="6">
    <source>
        <dbReference type="ARBA" id="ARBA00022695"/>
    </source>
</evidence>
<dbReference type="SUPFAM" id="SSF56399">
    <property type="entry name" value="ADP-ribosylation"/>
    <property type="match status" value="1"/>
</dbReference>
<keyword evidence="7" id="KW-0843">Virulence</keyword>
<keyword evidence="10" id="KW-1185">Reference proteome</keyword>
<dbReference type="GO" id="GO:0005576">
    <property type="term" value="C:extracellular region"/>
    <property type="evidence" value="ECO:0007669"/>
    <property type="project" value="UniProtKB-SubCell"/>
</dbReference>